<dbReference type="Pfam" id="PF13649">
    <property type="entry name" value="Methyltransf_25"/>
    <property type="match status" value="1"/>
</dbReference>
<dbReference type="AlphaFoldDB" id="A0A2N3LBI8"/>
<evidence type="ECO:0000259" key="2">
    <source>
        <dbReference type="Pfam" id="PF13649"/>
    </source>
</evidence>
<keyword evidence="1" id="KW-0812">Transmembrane</keyword>
<protein>
    <recommendedName>
        <fullName evidence="2">Methyltransferase domain-containing protein</fullName>
    </recommendedName>
</protein>
<comment type="caution">
    <text evidence="3">The sequence shown here is derived from an EMBL/GenBank/DDBJ whole genome shotgun (WGS) entry which is preliminary data.</text>
</comment>
<dbReference type="Proteomes" id="UP000233332">
    <property type="component" value="Unassembled WGS sequence"/>
</dbReference>
<reference evidence="3 4" key="1">
    <citation type="submission" date="2017-09" db="EMBL/GenBank/DDBJ databases">
        <title>Biodiversity and function of Thalassospira species in the particle-attached aromatic-hydrocarbon-degrading consortia from the surface seawater of the China South Sea.</title>
        <authorList>
            <person name="Dong C."/>
            <person name="Lai Q."/>
            <person name="Shao Z."/>
        </authorList>
    </citation>
    <scope>NUCLEOTIDE SEQUENCE [LARGE SCALE GENOMIC DNA]</scope>
    <source>
        <strain evidence="3 4">139Z-12</strain>
    </source>
</reference>
<name>A0A2N3LBI8_9PROT</name>
<organism evidence="3 4">
    <name type="scientific">Thalassospira lohafexi</name>
    <dbReference type="NCBI Taxonomy" id="744227"/>
    <lineage>
        <taxon>Bacteria</taxon>
        <taxon>Pseudomonadati</taxon>
        <taxon>Pseudomonadota</taxon>
        <taxon>Alphaproteobacteria</taxon>
        <taxon>Rhodospirillales</taxon>
        <taxon>Thalassospiraceae</taxon>
        <taxon>Thalassospira</taxon>
    </lineage>
</organism>
<proteinExistence type="predicted"/>
<keyword evidence="1" id="KW-0472">Membrane</keyword>
<feature type="transmembrane region" description="Helical" evidence="1">
    <location>
        <begin position="255"/>
        <end position="276"/>
    </location>
</feature>
<sequence length="286" mass="32750">MQLSNHKEINGDHIRGGKSRLTYLWLNFLRNLRCSQKLKSKKINFGNAFETADDLGGWSPGRGLAEHFLMSELPKLLNNSGYTDINNVNILDIGCGSGRSVELFETAGLGGAWTGLDIDDRFVERKSSRFSLSFNQCDVLSKDHSPDFDLIYTNSALEHIQADLDFPKKTVNWLKPKGIQLHFLPAPASLPLYLWHGWRQYSLRRIEQTFPNSAIEVYAIGGLASTILHFFFITPWENFFRISLRKKFTRVYKWLLYYSIKADDYVPIFPVFYAVVVSKPSPNNSN</sequence>
<keyword evidence="4" id="KW-1185">Reference proteome</keyword>
<evidence type="ECO:0000256" key="1">
    <source>
        <dbReference type="SAM" id="Phobius"/>
    </source>
</evidence>
<keyword evidence="1" id="KW-1133">Transmembrane helix</keyword>
<dbReference type="InterPro" id="IPR029063">
    <property type="entry name" value="SAM-dependent_MTases_sf"/>
</dbReference>
<feature type="domain" description="Methyltransferase" evidence="2">
    <location>
        <begin position="90"/>
        <end position="178"/>
    </location>
</feature>
<dbReference type="Gene3D" id="3.40.50.150">
    <property type="entry name" value="Vaccinia Virus protein VP39"/>
    <property type="match status" value="1"/>
</dbReference>
<dbReference type="EMBL" id="NXGX01000001">
    <property type="protein sequence ID" value="PKR60090.1"/>
    <property type="molecule type" value="Genomic_DNA"/>
</dbReference>
<feature type="transmembrane region" description="Helical" evidence="1">
    <location>
        <begin position="215"/>
        <end position="234"/>
    </location>
</feature>
<accession>A0A2N3LBI8</accession>
<gene>
    <name evidence="3" type="ORF">COO92_01585</name>
</gene>
<evidence type="ECO:0000313" key="4">
    <source>
        <dbReference type="Proteomes" id="UP000233332"/>
    </source>
</evidence>
<dbReference type="CDD" id="cd02440">
    <property type="entry name" value="AdoMet_MTases"/>
    <property type="match status" value="1"/>
</dbReference>
<dbReference type="InterPro" id="IPR041698">
    <property type="entry name" value="Methyltransf_25"/>
</dbReference>
<evidence type="ECO:0000313" key="3">
    <source>
        <dbReference type="EMBL" id="PKR60090.1"/>
    </source>
</evidence>
<dbReference type="SUPFAM" id="SSF53335">
    <property type="entry name" value="S-adenosyl-L-methionine-dependent methyltransferases"/>
    <property type="match status" value="1"/>
</dbReference>